<accession>A0AAE0HM66</accession>
<evidence type="ECO:0000256" key="3">
    <source>
        <dbReference type="ARBA" id="ARBA00022728"/>
    </source>
</evidence>
<dbReference type="RefSeq" id="XP_062662672.1">
    <property type="nucleotide sequence ID" value="XM_062800310.1"/>
</dbReference>
<dbReference type="GeneID" id="87837258"/>
<dbReference type="Pfam" id="PF23726">
    <property type="entry name" value="Beta-prop_RSE1_2nd"/>
    <property type="match status" value="1"/>
</dbReference>
<keyword evidence="5" id="KW-0539">Nucleus</keyword>
<evidence type="ECO:0000256" key="6">
    <source>
        <dbReference type="ARBA" id="ARBA00038266"/>
    </source>
</evidence>
<keyword evidence="4" id="KW-0508">mRNA splicing</keyword>
<name>A0AAE0HM66_9PEZI</name>
<dbReference type="InterPro" id="IPR015943">
    <property type="entry name" value="WD40/YVTN_repeat-like_dom_sf"/>
</dbReference>
<evidence type="ECO:0000256" key="4">
    <source>
        <dbReference type="ARBA" id="ARBA00023187"/>
    </source>
</evidence>
<dbReference type="GO" id="GO:0006397">
    <property type="term" value="P:mRNA processing"/>
    <property type="evidence" value="ECO:0007669"/>
    <property type="project" value="UniProtKB-KW"/>
</dbReference>
<dbReference type="SUPFAM" id="SSF50978">
    <property type="entry name" value="WD40 repeat-like"/>
    <property type="match status" value="1"/>
</dbReference>
<comment type="similarity">
    <text evidence="6">Belongs to the RSE1 family.</text>
</comment>
<evidence type="ECO:0000256" key="5">
    <source>
        <dbReference type="ARBA" id="ARBA00023242"/>
    </source>
</evidence>
<evidence type="ECO:0000256" key="2">
    <source>
        <dbReference type="ARBA" id="ARBA00022664"/>
    </source>
</evidence>
<keyword evidence="2" id="KW-0507">mRNA processing</keyword>
<dbReference type="InterPro" id="IPR018846">
    <property type="entry name" value="Beta-prop_RSE1/DDB1/CPSF1_1st"/>
</dbReference>
<dbReference type="GO" id="GO:0003676">
    <property type="term" value="F:nucleic acid binding"/>
    <property type="evidence" value="ECO:0007669"/>
    <property type="project" value="InterPro"/>
</dbReference>
<dbReference type="GO" id="GO:0008380">
    <property type="term" value="P:RNA splicing"/>
    <property type="evidence" value="ECO:0007669"/>
    <property type="project" value="UniProtKB-KW"/>
</dbReference>
<dbReference type="InterPro" id="IPR058543">
    <property type="entry name" value="Beta-prop_RSE1/DDB1/CPSF1_2nd"/>
</dbReference>
<dbReference type="Gene3D" id="2.130.10.10">
    <property type="entry name" value="YVTN repeat-like/Quinoprotein amine dehydrogenase"/>
    <property type="match status" value="3"/>
</dbReference>
<evidence type="ECO:0000259" key="9">
    <source>
        <dbReference type="Pfam" id="PF23726"/>
    </source>
</evidence>
<protein>
    <submittedName>
        <fullName evidence="10">CPSF A subunit region-domain-containing protein</fullName>
    </submittedName>
</protein>
<keyword evidence="3" id="KW-0747">Spliceosome</keyword>
<evidence type="ECO:0000259" key="7">
    <source>
        <dbReference type="Pfam" id="PF03178"/>
    </source>
</evidence>
<dbReference type="FunFam" id="2.130.10.10:FF:000031">
    <property type="entry name" value="Splicing factor 3b subunit 3"/>
    <property type="match status" value="1"/>
</dbReference>
<reference evidence="10" key="1">
    <citation type="journal article" date="2023" name="Mol. Phylogenet. Evol.">
        <title>Genome-scale phylogeny and comparative genomics of the fungal order Sordariales.</title>
        <authorList>
            <person name="Hensen N."/>
            <person name="Bonometti L."/>
            <person name="Westerberg I."/>
            <person name="Brannstrom I.O."/>
            <person name="Guillou S."/>
            <person name="Cros-Aarteil S."/>
            <person name="Calhoun S."/>
            <person name="Haridas S."/>
            <person name="Kuo A."/>
            <person name="Mondo S."/>
            <person name="Pangilinan J."/>
            <person name="Riley R."/>
            <person name="LaButti K."/>
            <person name="Andreopoulos B."/>
            <person name="Lipzen A."/>
            <person name="Chen C."/>
            <person name="Yan M."/>
            <person name="Daum C."/>
            <person name="Ng V."/>
            <person name="Clum A."/>
            <person name="Steindorff A."/>
            <person name="Ohm R.A."/>
            <person name="Martin F."/>
            <person name="Silar P."/>
            <person name="Natvig D.O."/>
            <person name="Lalanne C."/>
            <person name="Gautier V."/>
            <person name="Ament-Velasquez S.L."/>
            <person name="Kruys A."/>
            <person name="Hutchinson M.I."/>
            <person name="Powell A.J."/>
            <person name="Barry K."/>
            <person name="Miller A.N."/>
            <person name="Grigoriev I.V."/>
            <person name="Debuchy R."/>
            <person name="Gladieux P."/>
            <person name="Hiltunen Thoren M."/>
            <person name="Johannesson H."/>
        </authorList>
    </citation>
    <scope>NUCLEOTIDE SEQUENCE</scope>
    <source>
        <strain evidence="10">CBS 168.71</strain>
    </source>
</reference>
<evidence type="ECO:0000259" key="8">
    <source>
        <dbReference type="Pfam" id="PF10433"/>
    </source>
</evidence>
<feature type="domain" description="RSE1/DDB1/CPSF1 second beta-propeller" evidence="9">
    <location>
        <begin position="453"/>
        <end position="776"/>
    </location>
</feature>
<dbReference type="PANTHER" id="PTHR10644">
    <property type="entry name" value="DNA REPAIR/RNA PROCESSING CPSF FAMILY"/>
    <property type="match status" value="1"/>
</dbReference>
<dbReference type="InterPro" id="IPR050358">
    <property type="entry name" value="RSE1/DDB1/CFT1"/>
</dbReference>
<dbReference type="FunFam" id="2.130.10.10:FF:001143">
    <property type="entry name" value="Pre-mRNA-splicing factor rse-1, putative"/>
    <property type="match status" value="1"/>
</dbReference>
<proteinExistence type="inferred from homology"/>
<keyword evidence="11" id="KW-1185">Reference proteome</keyword>
<reference evidence="10" key="2">
    <citation type="submission" date="2023-06" db="EMBL/GenBank/DDBJ databases">
        <authorList>
            <consortium name="Lawrence Berkeley National Laboratory"/>
            <person name="Haridas S."/>
            <person name="Hensen N."/>
            <person name="Bonometti L."/>
            <person name="Westerberg I."/>
            <person name="Brannstrom I.O."/>
            <person name="Guillou S."/>
            <person name="Cros-Aarteil S."/>
            <person name="Calhoun S."/>
            <person name="Kuo A."/>
            <person name="Mondo S."/>
            <person name="Pangilinan J."/>
            <person name="Riley R."/>
            <person name="Labutti K."/>
            <person name="Andreopoulos B."/>
            <person name="Lipzen A."/>
            <person name="Chen C."/>
            <person name="Yanf M."/>
            <person name="Daum C."/>
            <person name="Ng V."/>
            <person name="Clum A."/>
            <person name="Steindorff A."/>
            <person name="Ohm R."/>
            <person name="Martin F."/>
            <person name="Silar P."/>
            <person name="Natvig D."/>
            <person name="Lalanne C."/>
            <person name="Gautier V."/>
            <person name="Ament-Velasquez S.L."/>
            <person name="Kruys A."/>
            <person name="Hutchinson M.I."/>
            <person name="Powell A.J."/>
            <person name="Barry K."/>
            <person name="Miller A.N."/>
            <person name="Grigoriev I.V."/>
            <person name="Debuchy R."/>
            <person name="Gladieux P."/>
            <person name="Thoren M.H."/>
            <person name="Johannesson H."/>
        </authorList>
    </citation>
    <scope>NUCLEOTIDE SEQUENCE</scope>
    <source>
        <strain evidence="10">CBS 168.71</strain>
    </source>
</reference>
<comment type="caution">
    <text evidence="10">The sequence shown here is derived from an EMBL/GenBank/DDBJ whole genome shotgun (WGS) entry which is preliminary data.</text>
</comment>
<dbReference type="EMBL" id="JAUEPN010000002">
    <property type="protein sequence ID" value="KAK3299158.1"/>
    <property type="molecule type" value="Genomic_DNA"/>
</dbReference>
<dbReference type="Pfam" id="PF10433">
    <property type="entry name" value="Beta-prop_RSE1_1st"/>
    <property type="match status" value="1"/>
</dbReference>
<organism evidence="10 11">
    <name type="scientific">Chaetomium fimeti</name>
    <dbReference type="NCBI Taxonomy" id="1854472"/>
    <lineage>
        <taxon>Eukaryota</taxon>
        <taxon>Fungi</taxon>
        <taxon>Dikarya</taxon>
        <taxon>Ascomycota</taxon>
        <taxon>Pezizomycotina</taxon>
        <taxon>Sordariomycetes</taxon>
        <taxon>Sordariomycetidae</taxon>
        <taxon>Sordariales</taxon>
        <taxon>Chaetomiaceae</taxon>
        <taxon>Chaetomium</taxon>
    </lineage>
</organism>
<dbReference type="AlphaFoldDB" id="A0AAE0HM66"/>
<dbReference type="Proteomes" id="UP001278766">
    <property type="component" value="Unassembled WGS sequence"/>
</dbReference>
<sequence length="1222" mass="134835">MATTSNMFLYSLTIQPPTAITQAIVGFFSGTKEQQILTASGSRLTLLRQDANLGKILPLITQDLFGIIRSIAVFRLAGSSKDYILLATDSGRIAVLEYLAAQNRFSRVHLETFGRSGVRRVVPGQYLAADPKGRACLIASIEKSKLVYVLNRNTEAELTISSPLEAHKTGILVLSLVALDVGYLNPVFASLETDYSGLDQDPSAQDPDVELVYYELDLGLNRIVRKWSEPVDPTSSLLFQVPGGNDGPSGVLVCGEESITYRHSNQESFCVPIPRRRGATEDPQRKRTIVSGVMHKLKNSPEAFFFLLQTEDGDLFKVTLGMREDSEGNLTGEVNSIKLAYFDTVPVAKSLCVLKSGFLFVASEFGNHQFYQFEKLGGDEVEFSSEKDVAPVFFDPRPSENLTLVEIIDSMNPLLASEVANLREEYDAPQIYSACGSGARSHFRILRHGLEVNEIVASELPGTVSAVWTTKLTAKDEHDTYIILTSSADTLVLSIGEEVKQVSDSGFLTSVSTLAIQQIGDDSLAQVHPKGIRHIRSNGQIIEWPVPQHRSIVAAATNQRQIAVALSSGEIVYFELDDADGSLAEYDRREEMSGTVTCLGLGQVPDGRLRSSFLAVGCDDRTIRILSLDPESTLESMSVQALTAAPSALAILPMDDSSLGGSSSSNMAKTTYLHIGLHSGVYLRTVLEETTGSLTDTEHKFLGVKPVRLFQVTVKQKPCVLALSSKSWLGYVQPARGFMVTPLSYESLDWGWSFSSEQCEEGIIGVHANHLRIFSIENLHDNLVQRSIRLTYTPRHLVKHPNQPYFYTIESENNTLAPELRVQLVAACTTAPGGDANERDVAEILPPEEFGYPRGRGRWASCINIVDPIGERILQTIHLQGNEAATSLAIVSFTSQDDECFLVVGTGKDMVLNPRQFSEGYISVYRFHEDGRDLELIHKTRMTEPPTALAAFQGRLAAGIGKTLLIYDLGLKQLLRKAQADVTPSQIVSLQTQGNRIVVGDVQHSVTMVAYRTESNKLIPFIDDTIARWTTCMVMVDYDSVAGGDKFGNFWIVRSPEKASLEADEPGDHHLIHARKNLHGAPNRLNLMTHFHTQDIPTGITKTNLVVGGQEVLVWSGFQGTLGVFIPFVAREDADFFQTLELHMRSEEPSLIGRDHLAYRGYYVPAKGVIDGDLCEQYRLLPSDKKQRIAVELDRSVREVEKKISVRPPVIRQVPFTIEVSR</sequence>
<comment type="subcellular location">
    <subcellularLocation>
        <location evidence="1">Nucleus</location>
    </subcellularLocation>
</comment>
<dbReference type="InterPro" id="IPR004871">
    <property type="entry name" value="RSE1/DDB1/CPSF1_C"/>
</dbReference>
<evidence type="ECO:0000313" key="10">
    <source>
        <dbReference type="EMBL" id="KAK3299158.1"/>
    </source>
</evidence>
<dbReference type="GO" id="GO:0005681">
    <property type="term" value="C:spliceosomal complex"/>
    <property type="evidence" value="ECO:0007669"/>
    <property type="project" value="UniProtKB-KW"/>
</dbReference>
<feature type="domain" description="RSE1/DDB1/CPSF1 C-terminal" evidence="7">
    <location>
        <begin position="860"/>
        <end position="1178"/>
    </location>
</feature>
<feature type="domain" description="RSE1/DDB1/CPSF1 first beta-propeller" evidence="8">
    <location>
        <begin position="19"/>
        <end position="406"/>
    </location>
</feature>
<evidence type="ECO:0000256" key="1">
    <source>
        <dbReference type="ARBA" id="ARBA00004123"/>
    </source>
</evidence>
<evidence type="ECO:0000313" key="11">
    <source>
        <dbReference type="Proteomes" id="UP001278766"/>
    </source>
</evidence>
<gene>
    <name evidence="10" type="ORF">B0H64DRAFT_316889</name>
</gene>
<dbReference type="Pfam" id="PF03178">
    <property type="entry name" value="CPSF_A"/>
    <property type="match status" value="1"/>
</dbReference>
<dbReference type="InterPro" id="IPR036322">
    <property type="entry name" value="WD40_repeat_dom_sf"/>
</dbReference>